<sequence>MYEDLLLEKKDGIALLQINRPKAMNSLNDAVLDQLLHAFEVLVLDREVRVVVLTGAGEKAFVAGADIAEMKSLNVEQALAFSRKGQQLVQLIGKVPKPVIAAVNGFALGGGLELAMACDFAYAAEKTKIGLPEVTLGIIPGFGGTQSMARLIGRSRANELIFSGRLITAAEAKNWGLFCAVFPAQNLMAEVMATAAQIAGNSRLGVAHAKDAVKSGLEMSVAEGMGYEALHFASLFATLDQKEGMTAFLEKRKPAFVGA</sequence>
<dbReference type="AlphaFoldDB" id="B5E7U4"/>
<dbReference type="CDD" id="cd06558">
    <property type="entry name" value="crotonase-like"/>
    <property type="match status" value="1"/>
</dbReference>
<keyword evidence="4" id="KW-0413">Isomerase</keyword>
<comment type="similarity">
    <text evidence="1 3">Belongs to the enoyl-CoA hydratase/isomerase family.</text>
</comment>
<dbReference type="InterPro" id="IPR001753">
    <property type="entry name" value="Enoyl-CoA_hydra/iso"/>
</dbReference>
<dbReference type="eggNOG" id="COG1024">
    <property type="taxonomic scope" value="Bacteria"/>
</dbReference>
<dbReference type="PROSITE" id="PS00166">
    <property type="entry name" value="ENOYL_COA_HYDRATASE"/>
    <property type="match status" value="1"/>
</dbReference>
<dbReference type="GO" id="GO:0016836">
    <property type="term" value="F:hydro-lyase activity"/>
    <property type="evidence" value="ECO:0007669"/>
    <property type="project" value="UniProtKB-ARBA"/>
</dbReference>
<dbReference type="KEGG" id="gbm:Gbem_1462"/>
<dbReference type="PANTHER" id="PTHR11941">
    <property type="entry name" value="ENOYL-COA HYDRATASE-RELATED"/>
    <property type="match status" value="1"/>
</dbReference>
<dbReference type="InterPro" id="IPR018376">
    <property type="entry name" value="Enoyl-CoA_hyd/isom_CS"/>
</dbReference>
<dbReference type="SUPFAM" id="SSF52096">
    <property type="entry name" value="ClpP/crotonase"/>
    <property type="match status" value="1"/>
</dbReference>
<dbReference type="InterPro" id="IPR029045">
    <property type="entry name" value="ClpP/crotonase-like_dom_sf"/>
</dbReference>
<evidence type="ECO:0000313" key="5">
    <source>
        <dbReference type="Proteomes" id="UP000008825"/>
    </source>
</evidence>
<dbReference type="Proteomes" id="UP000008825">
    <property type="component" value="Chromosome"/>
</dbReference>
<organism evidence="4 5">
    <name type="scientific">Citrifermentans bemidjiense (strain ATCC BAA-1014 / DSM 16622 / JCM 12645 / Bem)</name>
    <name type="common">Geobacter bemidjiensis</name>
    <dbReference type="NCBI Taxonomy" id="404380"/>
    <lineage>
        <taxon>Bacteria</taxon>
        <taxon>Pseudomonadati</taxon>
        <taxon>Thermodesulfobacteriota</taxon>
        <taxon>Desulfuromonadia</taxon>
        <taxon>Geobacterales</taxon>
        <taxon>Geobacteraceae</taxon>
        <taxon>Citrifermentans</taxon>
    </lineage>
</organism>
<dbReference type="STRING" id="404380.Gbem_1462"/>
<dbReference type="FunFam" id="1.10.12.10:FF:000001">
    <property type="entry name" value="Probable enoyl-CoA hydratase, mitochondrial"/>
    <property type="match status" value="1"/>
</dbReference>
<dbReference type="Gene3D" id="3.90.226.10">
    <property type="entry name" value="2-enoyl-CoA Hydratase, Chain A, domain 1"/>
    <property type="match status" value="1"/>
</dbReference>
<evidence type="ECO:0000256" key="1">
    <source>
        <dbReference type="ARBA" id="ARBA00005254"/>
    </source>
</evidence>
<dbReference type="PANTHER" id="PTHR11941:SF54">
    <property type="entry name" value="ENOYL-COA HYDRATASE, MITOCHONDRIAL"/>
    <property type="match status" value="1"/>
</dbReference>
<dbReference type="GO" id="GO:0016853">
    <property type="term" value="F:isomerase activity"/>
    <property type="evidence" value="ECO:0007669"/>
    <property type="project" value="UniProtKB-KW"/>
</dbReference>
<protein>
    <submittedName>
        <fullName evidence="4">Enoyl-CoA hydratase/isomerase</fullName>
    </submittedName>
</protein>
<keyword evidence="2" id="KW-0456">Lyase</keyword>
<dbReference type="InterPro" id="IPR014748">
    <property type="entry name" value="Enoyl-CoA_hydra_C"/>
</dbReference>
<dbReference type="OrthoDB" id="5365311at2"/>
<evidence type="ECO:0000313" key="4">
    <source>
        <dbReference type="EMBL" id="ACH38480.1"/>
    </source>
</evidence>
<keyword evidence="5" id="KW-1185">Reference proteome</keyword>
<evidence type="ECO:0000256" key="2">
    <source>
        <dbReference type="ARBA" id="ARBA00023239"/>
    </source>
</evidence>
<dbReference type="RefSeq" id="WP_012529893.1">
    <property type="nucleotide sequence ID" value="NC_011146.1"/>
</dbReference>
<dbReference type="EMBL" id="CP001124">
    <property type="protein sequence ID" value="ACH38480.1"/>
    <property type="molecule type" value="Genomic_DNA"/>
</dbReference>
<dbReference type="FunFam" id="3.90.226.10:FF:000009">
    <property type="entry name" value="Carnitinyl-CoA dehydratase"/>
    <property type="match status" value="1"/>
</dbReference>
<proteinExistence type="inferred from homology"/>
<reference evidence="4 5" key="2">
    <citation type="journal article" date="2010" name="BMC Genomics">
        <title>The genome of Geobacter bemidjiensis, exemplar for the subsurface clade of Geobacter species that predominate in Fe(III)-reducing subsurface environments.</title>
        <authorList>
            <person name="Aklujkar M."/>
            <person name="Young N.D."/>
            <person name="Holmes D."/>
            <person name="Chavan M."/>
            <person name="Risso C."/>
            <person name="Kiss H.E."/>
            <person name="Han C.S."/>
            <person name="Land M.L."/>
            <person name="Lovley D.R."/>
        </authorList>
    </citation>
    <scope>NUCLEOTIDE SEQUENCE [LARGE SCALE GENOMIC DNA]</scope>
    <source>
        <strain evidence="5">ATCC BAA-1014 / DSM 16622 / JCM 12645 / Bem</strain>
    </source>
</reference>
<dbReference type="Gene3D" id="1.10.12.10">
    <property type="entry name" value="Lyase 2-enoyl-coa Hydratase, Chain A, domain 2"/>
    <property type="match status" value="1"/>
</dbReference>
<accession>B5E7U4</accession>
<gene>
    <name evidence="4" type="ordered locus">Gbem_1462</name>
</gene>
<evidence type="ECO:0000256" key="3">
    <source>
        <dbReference type="RuleBase" id="RU003707"/>
    </source>
</evidence>
<dbReference type="GO" id="GO:0006635">
    <property type="term" value="P:fatty acid beta-oxidation"/>
    <property type="evidence" value="ECO:0007669"/>
    <property type="project" value="TreeGrafter"/>
</dbReference>
<dbReference type="HOGENOM" id="CLU_009834_7_6_7"/>
<dbReference type="Pfam" id="PF00378">
    <property type="entry name" value="ECH_1"/>
    <property type="match status" value="1"/>
</dbReference>
<name>B5E7U4_CITBB</name>
<reference evidence="4 5" key="1">
    <citation type="submission" date="2008-07" db="EMBL/GenBank/DDBJ databases">
        <title>Complete sequence of Geobacter bemidjiensis BEM.</title>
        <authorList>
            <consortium name="US DOE Joint Genome Institute"/>
            <person name="Lucas S."/>
            <person name="Copeland A."/>
            <person name="Lapidus A."/>
            <person name="Glavina del Rio T."/>
            <person name="Dalin E."/>
            <person name="Tice H."/>
            <person name="Bruce D."/>
            <person name="Goodwin L."/>
            <person name="Pitluck S."/>
            <person name="Kiss H."/>
            <person name="Brettin T."/>
            <person name="Detter J.C."/>
            <person name="Han C."/>
            <person name="Kuske C.R."/>
            <person name="Schmutz J."/>
            <person name="Larimer F."/>
            <person name="Land M."/>
            <person name="Hauser L."/>
            <person name="Kyrpides N."/>
            <person name="Lykidis A."/>
            <person name="Lovley D."/>
            <person name="Richardson P."/>
        </authorList>
    </citation>
    <scope>NUCLEOTIDE SEQUENCE [LARGE SCALE GENOMIC DNA]</scope>
    <source>
        <strain evidence="5">ATCC BAA-1014 / DSM 16622 / JCM 12645 / Bem</strain>
    </source>
</reference>